<protein>
    <recommendedName>
        <fullName evidence="1">Helix-turn-helix domain-containing protein</fullName>
    </recommendedName>
</protein>
<keyword evidence="3" id="KW-1185">Reference proteome</keyword>
<sequence>MDLLKAAREDGHATLTRAEVARLLRIDPRTVNEGIREGTIPSVRVGRRVLIPREPLLEMFSTSQQKPGDDR</sequence>
<organism evidence="2 3">
    <name type="scientific">Agromyces humatus</name>
    <dbReference type="NCBI Taxonomy" id="279573"/>
    <lineage>
        <taxon>Bacteria</taxon>
        <taxon>Bacillati</taxon>
        <taxon>Actinomycetota</taxon>
        <taxon>Actinomycetes</taxon>
        <taxon>Micrococcales</taxon>
        <taxon>Microbacteriaceae</taxon>
        <taxon>Agromyces</taxon>
    </lineage>
</organism>
<dbReference type="RefSeq" id="WP_232499717.1">
    <property type="nucleotide sequence ID" value="NZ_BAAANH010000008.1"/>
</dbReference>
<name>A0ABN2L013_9MICO</name>
<dbReference type="InterPro" id="IPR009061">
    <property type="entry name" value="DNA-bd_dom_put_sf"/>
</dbReference>
<dbReference type="NCBIfam" id="TIGR01764">
    <property type="entry name" value="excise"/>
    <property type="match status" value="1"/>
</dbReference>
<dbReference type="SUPFAM" id="SSF46955">
    <property type="entry name" value="Putative DNA-binding domain"/>
    <property type="match status" value="1"/>
</dbReference>
<evidence type="ECO:0000313" key="2">
    <source>
        <dbReference type="EMBL" id="GAA1769799.1"/>
    </source>
</evidence>
<gene>
    <name evidence="2" type="ORF">GCM10009747_33710</name>
</gene>
<reference evidence="2 3" key="1">
    <citation type="journal article" date="2019" name="Int. J. Syst. Evol. Microbiol.">
        <title>The Global Catalogue of Microorganisms (GCM) 10K type strain sequencing project: providing services to taxonomists for standard genome sequencing and annotation.</title>
        <authorList>
            <consortium name="The Broad Institute Genomics Platform"/>
            <consortium name="The Broad Institute Genome Sequencing Center for Infectious Disease"/>
            <person name="Wu L."/>
            <person name="Ma J."/>
        </authorList>
    </citation>
    <scope>NUCLEOTIDE SEQUENCE [LARGE SCALE GENOMIC DNA]</scope>
    <source>
        <strain evidence="2 3">JCM 14319</strain>
    </source>
</reference>
<dbReference type="Proteomes" id="UP001500506">
    <property type="component" value="Unassembled WGS sequence"/>
</dbReference>
<dbReference type="InterPro" id="IPR041657">
    <property type="entry name" value="HTH_17"/>
</dbReference>
<proteinExistence type="predicted"/>
<evidence type="ECO:0000313" key="3">
    <source>
        <dbReference type="Proteomes" id="UP001500506"/>
    </source>
</evidence>
<feature type="domain" description="Helix-turn-helix" evidence="1">
    <location>
        <begin position="15"/>
        <end position="60"/>
    </location>
</feature>
<evidence type="ECO:0000259" key="1">
    <source>
        <dbReference type="Pfam" id="PF12728"/>
    </source>
</evidence>
<comment type="caution">
    <text evidence="2">The sequence shown here is derived from an EMBL/GenBank/DDBJ whole genome shotgun (WGS) entry which is preliminary data.</text>
</comment>
<dbReference type="Pfam" id="PF12728">
    <property type="entry name" value="HTH_17"/>
    <property type="match status" value="1"/>
</dbReference>
<dbReference type="EMBL" id="BAAANH010000008">
    <property type="protein sequence ID" value="GAA1769799.1"/>
    <property type="molecule type" value="Genomic_DNA"/>
</dbReference>
<dbReference type="InterPro" id="IPR010093">
    <property type="entry name" value="SinI_DNA-bd"/>
</dbReference>
<accession>A0ABN2L013</accession>